<feature type="compositionally biased region" description="Polar residues" evidence="2">
    <location>
        <begin position="1"/>
        <end position="18"/>
    </location>
</feature>
<dbReference type="OrthoDB" id="5596422at2759"/>
<dbReference type="SMART" id="SM00212">
    <property type="entry name" value="UBCc"/>
    <property type="match status" value="1"/>
</dbReference>
<reference evidence="4" key="1">
    <citation type="submission" date="2020-12" db="EMBL/GenBank/DDBJ databases">
        <title>Metabolic potential, ecology and presence of endohyphal bacteria is reflected in genomic diversity of Mucoromycotina.</title>
        <authorList>
            <person name="Muszewska A."/>
            <person name="Okrasinska A."/>
            <person name="Steczkiewicz K."/>
            <person name="Drgas O."/>
            <person name="Orlowska M."/>
            <person name="Perlinska-Lenart U."/>
            <person name="Aleksandrzak-Piekarczyk T."/>
            <person name="Szatraj K."/>
            <person name="Zielenkiewicz U."/>
            <person name="Pilsyk S."/>
            <person name="Malc E."/>
            <person name="Mieczkowski P."/>
            <person name="Kruszewska J.S."/>
            <person name="Biernat P."/>
            <person name="Pawlowska J."/>
        </authorList>
    </citation>
    <scope>NUCLEOTIDE SEQUENCE</scope>
    <source>
        <strain evidence="4">CBS 226.32</strain>
    </source>
</reference>
<evidence type="ECO:0000256" key="1">
    <source>
        <dbReference type="ARBA" id="ARBA00022786"/>
    </source>
</evidence>
<sequence>MDSATPKRTSSLQHTAINLGSKRSLLDRTKSATFGRIGKRSLQPQEQSSSSNFLHSIYDEDEDDTGEPIPKAPRLTSEYFSRYEIMTELINLRNPSHCPLGVYVMPSTTDLHVWHGVLFVHKGFYRSGTFKFRLTLPENYPNQPPSITLLTDLFHPLVDVKGNVCISQQFPVWRPYQDYTFHVLHYLKNMFKKVVLDGLNDKYCYNKEAYRLYRHDIAIFAKLAHQSAQLSITESFLYDHPDDDNPIRFSPLGDAKFDELKAQMLSSVINPIPMAADDDTAESP</sequence>
<keyword evidence="1" id="KW-0833">Ubl conjugation pathway</keyword>
<organism evidence="4 5">
    <name type="scientific">Mucor plumbeus</name>
    <dbReference type="NCBI Taxonomy" id="97098"/>
    <lineage>
        <taxon>Eukaryota</taxon>
        <taxon>Fungi</taxon>
        <taxon>Fungi incertae sedis</taxon>
        <taxon>Mucoromycota</taxon>
        <taxon>Mucoromycotina</taxon>
        <taxon>Mucoromycetes</taxon>
        <taxon>Mucorales</taxon>
        <taxon>Mucorineae</taxon>
        <taxon>Mucoraceae</taxon>
        <taxon>Mucor</taxon>
    </lineage>
</organism>
<evidence type="ECO:0000256" key="2">
    <source>
        <dbReference type="SAM" id="MobiDB-lite"/>
    </source>
</evidence>
<dbReference type="PANTHER" id="PTHR24067">
    <property type="entry name" value="UBIQUITIN-CONJUGATING ENZYME E2"/>
    <property type="match status" value="1"/>
</dbReference>
<dbReference type="SUPFAM" id="SSF54495">
    <property type="entry name" value="UBC-like"/>
    <property type="match status" value="1"/>
</dbReference>
<feature type="domain" description="UBC core" evidence="3">
    <location>
        <begin position="80"/>
        <end position="233"/>
    </location>
</feature>
<proteinExistence type="predicted"/>
<dbReference type="Pfam" id="PF00179">
    <property type="entry name" value="UQ_con"/>
    <property type="match status" value="1"/>
</dbReference>
<name>A0A8H7UZT9_9FUNG</name>
<evidence type="ECO:0000313" key="4">
    <source>
        <dbReference type="EMBL" id="KAG2196434.1"/>
    </source>
</evidence>
<dbReference type="InterPro" id="IPR050113">
    <property type="entry name" value="Ub_conjugating_enzyme"/>
</dbReference>
<dbReference type="Proteomes" id="UP000650833">
    <property type="component" value="Unassembled WGS sequence"/>
</dbReference>
<dbReference type="Gene3D" id="3.10.110.10">
    <property type="entry name" value="Ubiquitin Conjugating Enzyme"/>
    <property type="match status" value="1"/>
</dbReference>
<feature type="region of interest" description="Disordered" evidence="2">
    <location>
        <begin position="1"/>
        <end position="23"/>
    </location>
</feature>
<dbReference type="EMBL" id="JAEPRC010000477">
    <property type="protein sequence ID" value="KAG2196434.1"/>
    <property type="molecule type" value="Genomic_DNA"/>
</dbReference>
<dbReference type="InterPro" id="IPR016135">
    <property type="entry name" value="UBQ-conjugating_enzyme/RWD"/>
</dbReference>
<gene>
    <name evidence="4" type="ORF">INT46_008668</name>
</gene>
<dbReference type="CDD" id="cd23814">
    <property type="entry name" value="UEV_AKTIP"/>
    <property type="match status" value="1"/>
</dbReference>
<keyword evidence="5" id="KW-1185">Reference proteome</keyword>
<evidence type="ECO:0000313" key="5">
    <source>
        <dbReference type="Proteomes" id="UP000650833"/>
    </source>
</evidence>
<accession>A0A8H7UZT9</accession>
<dbReference type="PROSITE" id="PS50127">
    <property type="entry name" value="UBC_2"/>
    <property type="match status" value="1"/>
</dbReference>
<protein>
    <recommendedName>
        <fullName evidence="3">UBC core domain-containing protein</fullName>
    </recommendedName>
</protein>
<dbReference type="AlphaFoldDB" id="A0A8H7UZT9"/>
<dbReference type="InterPro" id="IPR000608">
    <property type="entry name" value="UBC"/>
</dbReference>
<evidence type="ECO:0000259" key="3">
    <source>
        <dbReference type="PROSITE" id="PS50127"/>
    </source>
</evidence>
<comment type="caution">
    <text evidence="4">The sequence shown here is derived from an EMBL/GenBank/DDBJ whole genome shotgun (WGS) entry which is preliminary data.</text>
</comment>